<dbReference type="InterPro" id="IPR039447">
    <property type="entry name" value="UreH-like_TM_dom"/>
</dbReference>
<feature type="transmembrane region" description="Helical" evidence="1">
    <location>
        <begin position="6"/>
        <end position="30"/>
    </location>
</feature>
<protein>
    <recommendedName>
        <fullName evidence="2">Urease accessory protein UreH-like transmembrane domain-containing protein</fullName>
    </recommendedName>
</protein>
<keyword evidence="4" id="KW-1185">Reference proteome</keyword>
<dbReference type="PANTHER" id="PTHR42208:SF1">
    <property type="entry name" value="HEAVY METAL TRANSPORTER"/>
    <property type="match status" value="1"/>
</dbReference>
<comment type="caution">
    <text evidence="3">The sequence shown here is derived from an EMBL/GenBank/DDBJ whole genome shotgun (WGS) entry which is preliminary data.</text>
</comment>
<feature type="transmembrane region" description="Helical" evidence="1">
    <location>
        <begin position="157"/>
        <end position="180"/>
    </location>
</feature>
<dbReference type="EMBL" id="NXLT01000003">
    <property type="protein sequence ID" value="RDU67246.1"/>
    <property type="molecule type" value="Genomic_DNA"/>
</dbReference>
<dbReference type="RefSeq" id="WP_115570969.1">
    <property type="nucleotide sequence ID" value="NZ_NXLT01000003.1"/>
</dbReference>
<keyword evidence="1" id="KW-0472">Membrane</keyword>
<evidence type="ECO:0000313" key="3">
    <source>
        <dbReference type="EMBL" id="RDU67246.1"/>
    </source>
</evidence>
<gene>
    <name evidence="3" type="ORF">CQA54_04485</name>
</gene>
<sequence>MQYFDVLSIFSIAFISSLGHCVGMCGGLVIAYTRAKIHNPHALAHNAFLHFLYVCGRVCIYMLLGAIFGSFGAIFTQNMHTKAIVGICVGVLLLIFGFAYLLFPTFLRIFEFSIFPANPTPQDSNKDSTYTQSAKKHSFVIFRLFTYLLTSRSTLSFFLLGMLNGILPCGIVYFFLISAIASGNAFGGAMIMGIFGLATAFIMYPFALFASSLMRIIKPAIFNALAGLCMVGYGGWGIFSNIALL</sequence>
<feature type="transmembrane region" description="Helical" evidence="1">
    <location>
        <begin position="83"/>
        <end position="103"/>
    </location>
</feature>
<dbReference type="PANTHER" id="PTHR42208">
    <property type="entry name" value="HEAVY METAL TRANSPORTER-RELATED"/>
    <property type="match status" value="1"/>
</dbReference>
<keyword evidence="1" id="KW-1133">Transmembrane helix</keyword>
<evidence type="ECO:0000256" key="1">
    <source>
        <dbReference type="SAM" id="Phobius"/>
    </source>
</evidence>
<organism evidence="3 4">
    <name type="scientific">Helicobacter equorum</name>
    <dbReference type="NCBI Taxonomy" id="361872"/>
    <lineage>
        <taxon>Bacteria</taxon>
        <taxon>Pseudomonadati</taxon>
        <taxon>Campylobacterota</taxon>
        <taxon>Epsilonproteobacteria</taxon>
        <taxon>Campylobacterales</taxon>
        <taxon>Helicobacteraceae</taxon>
        <taxon>Helicobacter</taxon>
    </lineage>
</organism>
<evidence type="ECO:0000313" key="4">
    <source>
        <dbReference type="Proteomes" id="UP000256514"/>
    </source>
</evidence>
<dbReference type="Proteomes" id="UP000256514">
    <property type="component" value="Unassembled WGS sequence"/>
</dbReference>
<feature type="transmembrane region" description="Helical" evidence="1">
    <location>
        <begin position="51"/>
        <end position="71"/>
    </location>
</feature>
<proteinExistence type="predicted"/>
<accession>A0A3D8IQR6</accession>
<reference evidence="3 4" key="1">
    <citation type="submission" date="2018-04" db="EMBL/GenBank/DDBJ databases">
        <title>Novel Campyloabacter and Helicobacter Species and Strains.</title>
        <authorList>
            <person name="Mannion A.J."/>
            <person name="Shen Z."/>
            <person name="Fox J.G."/>
        </authorList>
    </citation>
    <scope>NUCLEOTIDE SEQUENCE [LARGE SCALE GENOMIC DNA]</scope>
    <source>
        <strain evidence="3 4">MIT 12-6600</strain>
    </source>
</reference>
<dbReference type="OrthoDB" id="9798690at2"/>
<dbReference type="AlphaFoldDB" id="A0A3D8IQR6"/>
<feature type="domain" description="Urease accessory protein UreH-like transmembrane" evidence="2">
    <location>
        <begin position="9"/>
        <end position="236"/>
    </location>
</feature>
<feature type="transmembrane region" description="Helical" evidence="1">
    <location>
        <begin position="220"/>
        <end position="239"/>
    </location>
</feature>
<keyword evidence="1" id="KW-0812">Transmembrane</keyword>
<feature type="transmembrane region" description="Helical" evidence="1">
    <location>
        <begin position="186"/>
        <end position="208"/>
    </location>
</feature>
<dbReference type="Pfam" id="PF13386">
    <property type="entry name" value="DsbD_2"/>
    <property type="match status" value="1"/>
</dbReference>
<name>A0A3D8IQR6_9HELI</name>
<evidence type="ECO:0000259" key="2">
    <source>
        <dbReference type="Pfam" id="PF13386"/>
    </source>
</evidence>